<sequence length="124" mass="14645">MLYYLNNIMKDKKLVYTAMSKHLAYFKDHIMKFVLEQDCVPLNPFSFGYFLLDTVSRDLIREANNNLIKRADEVWVFGKVSDGVLAEIKLAKQMKKPIKFFKVIESKEIKEISEKEIEFEDDVK</sequence>
<dbReference type="EMBL" id="DTGA01000168">
    <property type="protein sequence ID" value="HGB31508.1"/>
    <property type="molecule type" value="Genomic_DNA"/>
</dbReference>
<dbReference type="AlphaFoldDB" id="A0A7C3WPV2"/>
<accession>A0A7C3WPV2</accession>
<protein>
    <recommendedName>
        <fullName evidence="1">DUF7768 domain-containing protein</fullName>
    </recommendedName>
</protein>
<comment type="caution">
    <text evidence="2">The sequence shown here is derived from an EMBL/GenBank/DDBJ whole genome shotgun (WGS) entry which is preliminary data.</text>
</comment>
<feature type="domain" description="DUF7768" evidence="1">
    <location>
        <begin position="28"/>
        <end position="101"/>
    </location>
</feature>
<dbReference type="Pfam" id="PF24963">
    <property type="entry name" value="DUF7768"/>
    <property type="match status" value="1"/>
</dbReference>
<evidence type="ECO:0000313" key="2">
    <source>
        <dbReference type="EMBL" id="HGB31508.1"/>
    </source>
</evidence>
<proteinExistence type="predicted"/>
<reference evidence="2" key="1">
    <citation type="journal article" date="2020" name="mSystems">
        <title>Genome- and Community-Level Interaction Insights into Carbon Utilization and Element Cycling Functions of Hydrothermarchaeota in Hydrothermal Sediment.</title>
        <authorList>
            <person name="Zhou Z."/>
            <person name="Liu Y."/>
            <person name="Xu W."/>
            <person name="Pan J."/>
            <person name="Luo Z.H."/>
            <person name="Li M."/>
        </authorList>
    </citation>
    <scope>NUCLEOTIDE SEQUENCE [LARGE SCALE GENOMIC DNA]</scope>
    <source>
        <strain evidence="2">SpSt-751</strain>
    </source>
</reference>
<evidence type="ECO:0000259" key="1">
    <source>
        <dbReference type="Pfam" id="PF24963"/>
    </source>
</evidence>
<organism evidence="2">
    <name type="scientific">Dictyoglomus turgidum</name>
    <dbReference type="NCBI Taxonomy" id="513050"/>
    <lineage>
        <taxon>Bacteria</taxon>
        <taxon>Pseudomonadati</taxon>
        <taxon>Dictyoglomota</taxon>
        <taxon>Dictyoglomia</taxon>
        <taxon>Dictyoglomales</taxon>
        <taxon>Dictyoglomaceae</taxon>
        <taxon>Dictyoglomus</taxon>
    </lineage>
</organism>
<dbReference type="InterPro" id="IPR056670">
    <property type="entry name" value="DUF7768"/>
</dbReference>
<gene>
    <name evidence="2" type="ORF">ENV35_06510</name>
</gene>
<dbReference type="Gene3D" id="3.40.50.10400">
    <property type="entry name" value="Hypothetical protein PA1492"/>
    <property type="match status" value="1"/>
</dbReference>
<name>A0A7C3WPV2_9BACT</name>